<dbReference type="PROSITE" id="PS51000">
    <property type="entry name" value="HTH_DEOR_2"/>
    <property type="match status" value="1"/>
</dbReference>
<evidence type="ECO:0000313" key="5">
    <source>
        <dbReference type="EMBL" id="BAT28468.1"/>
    </source>
</evidence>
<evidence type="ECO:0000256" key="3">
    <source>
        <dbReference type="ARBA" id="ARBA00023163"/>
    </source>
</evidence>
<dbReference type="Gene3D" id="3.40.50.1360">
    <property type="match status" value="1"/>
</dbReference>
<dbReference type="GO" id="GO:0003700">
    <property type="term" value="F:DNA-binding transcription factor activity"/>
    <property type="evidence" value="ECO:0007669"/>
    <property type="project" value="InterPro"/>
</dbReference>
<dbReference type="InterPro" id="IPR050313">
    <property type="entry name" value="Carb_Metab_HTH_regulators"/>
</dbReference>
<dbReference type="SUPFAM" id="SSF100950">
    <property type="entry name" value="NagB/RpiA/CoA transferase-like"/>
    <property type="match status" value="1"/>
</dbReference>
<dbReference type="InterPro" id="IPR001034">
    <property type="entry name" value="DeoR_HTH"/>
</dbReference>
<evidence type="ECO:0000256" key="2">
    <source>
        <dbReference type="ARBA" id="ARBA00023015"/>
    </source>
</evidence>
<evidence type="ECO:0000256" key="1">
    <source>
        <dbReference type="ARBA" id="ARBA00022491"/>
    </source>
</evidence>
<dbReference type="PRINTS" id="PR00037">
    <property type="entry name" value="HTHLACR"/>
</dbReference>
<feature type="domain" description="HTH deoR-type" evidence="4">
    <location>
        <begin position="3"/>
        <end position="58"/>
    </location>
</feature>
<dbReference type="Pfam" id="PF08220">
    <property type="entry name" value="HTH_DeoR"/>
    <property type="match status" value="1"/>
</dbReference>
<dbReference type="SUPFAM" id="SSF46785">
    <property type="entry name" value="Winged helix' DNA-binding domain"/>
    <property type="match status" value="1"/>
</dbReference>
<dbReference type="PANTHER" id="PTHR30363">
    <property type="entry name" value="HTH-TYPE TRANSCRIPTIONAL REGULATOR SRLR-RELATED"/>
    <property type="match status" value="1"/>
</dbReference>
<dbReference type="Gene3D" id="1.10.10.10">
    <property type="entry name" value="Winged helix-like DNA-binding domain superfamily/Winged helix DNA-binding domain"/>
    <property type="match status" value="1"/>
</dbReference>
<dbReference type="SMART" id="SM01134">
    <property type="entry name" value="DeoRC"/>
    <property type="match status" value="1"/>
</dbReference>
<dbReference type="Pfam" id="PF00455">
    <property type="entry name" value="DeoRC"/>
    <property type="match status" value="1"/>
</dbReference>
<dbReference type="AlphaFoldDB" id="A0A0P0Z3C0"/>
<reference evidence="5" key="1">
    <citation type="journal article" date="2015" name="Proc. Natl. Acad. Sci. U.S.A.">
        <title>Bacterial clade with the ribosomal RNA operon on a small plasmid rather than the chromosome.</title>
        <authorList>
            <person name="Anda M."/>
            <person name="Ohtsubo Y."/>
            <person name="Okubo T."/>
            <person name="Sugawara M."/>
            <person name="Nagata Y."/>
            <person name="Tsuda M."/>
            <person name="Minamisawa K."/>
            <person name="Mitsui H."/>
        </authorList>
    </citation>
    <scope>NUCLEOTIDE SEQUENCE</scope>
    <source>
        <strain evidence="5">JCM 14755</strain>
    </source>
</reference>
<accession>A0A0P0Z3C0</accession>
<evidence type="ECO:0000259" key="4">
    <source>
        <dbReference type="PROSITE" id="PS51000"/>
    </source>
</evidence>
<dbReference type="InterPro" id="IPR014036">
    <property type="entry name" value="DeoR-like_C"/>
</dbReference>
<sequence>MRSGDRRDDIAAYVIAHGQVRIDTLVEHFGVSRMTIHRHVDQLAERGVLRKLHGAVSAQPSGIYESLFQFRTGLAQKEKLALAEAALAYVEPGQVVMLDDSTTVAALAPRLAAQAPLTVVTNSLGAAQVLKAADGIELLCPGGQYHATYDAYIGHVCETALTRMRADVAVCSASAVDGLDCFIQDAGVVRVKQAMLASARTRILLVDQSKFGRTALHHFARLDMFTHVLVAGGLPPATSRKLTEAGIPFREVGKRST</sequence>
<protein>
    <submittedName>
        <fullName evidence="5">DeoR family transcriptional regulator</fullName>
    </submittedName>
</protein>
<keyword evidence="1" id="KW-0678">Repressor</keyword>
<dbReference type="RefSeq" id="WP_083507600.1">
    <property type="nucleotide sequence ID" value="NZ_BBWR01000002.1"/>
</dbReference>
<keyword evidence="2" id="KW-0805">Transcription regulation</keyword>
<dbReference type="EMBL" id="LC066377">
    <property type="protein sequence ID" value="BAT28468.1"/>
    <property type="molecule type" value="Genomic_DNA"/>
</dbReference>
<keyword evidence="3" id="KW-0804">Transcription</keyword>
<dbReference type="PANTHER" id="PTHR30363:SF4">
    <property type="entry name" value="GLYCEROL-3-PHOSPHATE REGULON REPRESSOR"/>
    <property type="match status" value="1"/>
</dbReference>
<dbReference type="SMART" id="SM00420">
    <property type="entry name" value="HTH_DEOR"/>
    <property type="match status" value="1"/>
</dbReference>
<dbReference type="InterPro" id="IPR036388">
    <property type="entry name" value="WH-like_DNA-bd_sf"/>
</dbReference>
<organism evidence="5">
    <name type="scientific">Aureimonas frigidaquae</name>
    <dbReference type="NCBI Taxonomy" id="424757"/>
    <lineage>
        <taxon>Bacteria</taxon>
        <taxon>Pseudomonadati</taxon>
        <taxon>Pseudomonadota</taxon>
        <taxon>Alphaproteobacteria</taxon>
        <taxon>Hyphomicrobiales</taxon>
        <taxon>Aurantimonadaceae</taxon>
        <taxon>Aureimonas</taxon>
    </lineage>
</organism>
<dbReference type="InterPro" id="IPR037171">
    <property type="entry name" value="NagB/RpiA_transferase-like"/>
</dbReference>
<name>A0A0P0Z3C0_9HYPH</name>
<dbReference type="InterPro" id="IPR036390">
    <property type="entry name" value="WH_DNA-bd_sf"/>
</dbReference>
<proteinExistence type="predicted"/>
<dbReference type="OrthoDB" id="31600at2"/>